<dbReference type="RefSeq" id="WP_066065571.1">
    <property type="nucleotide sequence ID" value="NZ_CP013015.1"/>
</dbReference>
<accession>A0A7V1K5E8</accession>
<name>A0A7V1K5E8_DESA2</name>
<dbReference type="Proteomes" id="UP000070560">
    <property type="component" value="Chromosome"/>
</dbReference>
<evidence type="ECO:0000313" key="1">
    <source>
        <dbReference type="EMBL" id="AMM42056.1"/>
    </source>
</evidence>
<dbReference type="InterPro" id="IPR052554">
    <property type="entry name" value="2-oxoglutarate_synth_KorC"/>
</dbReference>
<dbReference type="OrthoDB" id="9789125at2"/>
<protein>
    <submittedName>
        <fullName evidence="1">2-oxoacid:acceptor oxidoreductase, subunit C</fullName>
    </submittedName>
</protein>
<proteinExistence type="predicted"/>
<dbReference type="AlphaFoldDB" id="A0A7V1K5E8"/>
<organism evidence="1 2">
    <name type="scientific">Desulfofervidus auxilii</name>
    <dbReference type="NCBI Taxonomy" id="1621989"/>
    <lineage>
        <taxon>Bacteria</taxon>
        <taxon>Pseudomonadati</taxon>
        <taxon>Thermodesulfobacteriota</taxon>
        <taxon>Candidatus Desulfofervidia</taxon>
        <taxon>Candidatus Desulfofervidales</taxon>
        <taxon>Candidatus Desulfofervidaceae</taxon>
        <taxon>Candidatus Desulfofervidus</taxon>
    </lineage>
</organism>
<sequence>MKTKTIIAGFGGQGVLFLGDLIAYCAMKEGKYVTWVPSYGPESRGGTCNCQVIYADTPIGSPAIVHPDILIVFNVPSLYKFLPRLKNKGILFYDSFLIKEPSLRKDIKVIEVPAFQLSKMGNMVMMGAFIAVTKQIKLRTVYETLEEKLTGAKAKFIPINKEAIEQGIKYVEQKKEV</sequence>
<evidence type="ECO:0000313" key="2">
    <source>
        <dbReference type="Proteomes" id="UP000070560"/>
    </source>
</evidence>
<dbReference type="GO" id="GO:0016903">
    <property type="term" value="F:oxidoreductase activity, acting on the aldehyde or oxo group of donors"/>
    <property type="evidence" value="ECO:0007669"/>
    <property type="project" value="InterPro"/>
</dbReference>
<reference evidence="1 2" key="1">
    <citation type="submission" date="2015-10" db="EMBL/GenBank/DDBJ databases">
        <title>Candidatus Desulfofervidus auxilii, a hydrogenotrophic sulfate-reducing bacterium involved in the thermophilic anaerobic oxidation of methane.</title>
        <authorList>
            <person name="Krukenberg V."/>
            <person name="Richter M."/>
            <person name="Wegener G."/>
        </authorList>
    </citation>
    <scope>NUCLEOTIDE SEQUENCE [LARGE SCALE GENOMIC DNA]</scope>
    <source>
        <strain evidence="1 2">HS1</strain>
    </source>
</reference>
<dbReference type="PANTHER" id="PTHR42730">
    <property type="entry name" value="2-OXOGLUTARATE SYNTHASE SUBUNIT KORC"/>
    <property type="match status" value="1"/>
</dbReference>
<dbReference type="PANTHER" id="PTHR42730:SF1">
    <property type="entry name" value="2-OXOGLUTARATE SYNTHASE SUBUNIT KORC"/>
    <property type="match status" value="1"/>
</dbReference>
<dbReference type="Gene3D" id="3.40.920.10">
    <property type="entry name" value="Pyruvate-ferredoxin oxidoreductase, PFOR, domain III"/>
    <property type="match status" value="1"/>
</dbReference>
<keyword evidence="2" id="KW-1185">Reference proteome</keyword>
<dbReference type="KEGG" id="daw:HS1_002271"/>
<dbReference type="SUPFAM" id="SSF53323">
    <property type="entry name" value="Pyruvate-ferredoxin oxidoreductase, PFOR, domain III"/>
    <property type="match status" value="1"/>
</dbReference>
<gene>
    <name evidence="1" type="ORF">HS1_002271</name>
</gene>
<dbReference type="InterPro" id="IPR002869">
    <property type="entry name" value="Pyrv_flavodox_OxRed_cen"/>
</dbReference>
<dbReference type="InterPro" id="IPR019752">
    <property type="entry name" value="Pyrv/ketoisovalerate_OxRed_cat"/>
</dbReference>
<dbReference type="Pfam" id="PF01558">
    <property type="entry name" value="POR"/>
    <property type="match status" value="1"/>
</dbReference>
<dbReference type="EMBL" id="CP013015">
    <property type="protein sequence ID" value="AMM42056.1"/>
    <property type="molecule type" value="Genomic_DNA"/>
</dbReference>